<comment type="caution">
    <text evidence="1">The sequence shown here is derived from an EMBL/GenBank/DDBJ whole genome shotgun (WGS) entry which is preliminary data.</text>
</comment>
<reference evidence="1" key="1">
    <citation type="submission" date="2019-04" db="EMBL/GenBank/DDBJ databases">
        <title>Microbes associate with the intestines of laboratory mice.</title>
        <authorList>
            <person name="Navarre W."/>
            <person name="Wong E."/>
            <person name="Huang K."/>
            <person name="Tropini C."/>
            <person name="Ng K."/>
            <person name="Yu B."/>
        </authorList>
    </citation>
    <scope>NUCLEOTIDE SEQUENCE</scope>
    <source>
        <strain evidence="1">NM04_E33</strain>
    </source>
</reference>
<organism evidence="1 2">
    <name type="scientific">Lepagella muris</name>
    <dbReference type="NCBI Taxonomy" id="3032870"/>
    <lineage>
        <taxon>Bacteria</taxon>
        <taxon>Pseudomonadati</taxon>
        <taxon>Bacteroidota</taxon>
        <taxon>Bacteroidia</taxon>
        <taxon>Bacteroidales</taxon>
        <taxon>Muribaculaceae</taxon>
        <taxon>Lepagella</taxon>
    </lineage>
</organism>
<protein>
    <submittedName>
        <fullName evidence="1">Uncharacterized protein</fullName>
    </submittedName>
</protein>
<accession>A0AC61RF27</accession>
<evidence type="ECO:0000313" key="1">
    <source>
        <dbReference type="EMBL" id="TGY78268.1"/>
    </source>
</evidence>
<sequence length="166" mass="18055">MTVILMIFCIASIAGCIVNISLMPVKMRVALCLLWGIGAGIIAMIMFGLPRQEIWTAKWIVYAVILASVDVIFFLRHIFSDRHLPRIAGLYPGFSILYPMIVLDCICTRSFPGADFATISILTGIAVVLLLAGSVAICRHLNAGFGTLYGITIVLTITSIILYGMT</sequence>
<keyword evidence="2" id="KW-1185">Reference proteome</keyword>
<gene>
    <name evidence="1" type="ORF">E5331_11245</name>
</gene>
<dbReference type="EMBL" id="SRYB01000015">
    <property type="protein sequence ID" value="TGY78268.1"/>
    <property type="molecule type" value="Genomic_DNA"/>
</dbReference>
<dbReference type="Proteomes" id="UP000306319">
    <property type="component" value="Unassembled WGS sequence"/>
</dbReference>
<proteinExistence type="predicted"/>
<name>A0AC61RF27_9BACT</name>
<evidence type="ECO:0000313" key="2">
    <source>
        <dbReference type="Proteomes" id="UP000306319"/>
    </source>
</evidence>